<keyword evidence="5 12" id="KW-0249">Electron transport</keyword>
<name>A0ABZ2NKZ0_9BACI</name>
<keyword evidence="12" id="KW-1003">Cell membrane</keyword>
<evidence type="ECO:0000313" key="14">
    <source>
        <dbReference type="EMBL" id="WXB97831.1"/>
    </source>
</evidence>
<dbReference type="PANTHER" id="PTHR43469:SF1">
    <property type="entry name" value="SPBETA PROPHAGE-DERIVED DISULFIDE BOND FORMATION PROTEIN B"/>
    <property type="match status" value="1"/>
</dbReference>
<evidence type="ECO:0000256" key="3">
    <source>
        <dbReference type="ARBA" id="ARBA00022448"/>
    </source>
</evidence>
<keyword evidence="8 12" id="KW-0472">Membrane</keyword>
<keyword evidence="3 12" id="KW-0813">Transport</keyword>
<reference evidence="14 15" key="1">
    <citation type="submission" date="2024-02" db="EMBL/GenBank/DDBJ databases">
        <title>Seven novel Bacillus-like species.</title>
        <authorList>
            <person name="Liu G."/>
        </authorList>
    </citation>
    <scope>NUCLEOTIDE SEQUENCE [LARGE SCALE GENOMIC DNA]</scope>
    <source>
        <strain evidence="14 15">FJAT-52054</strain>
    </source>
</reference>
<comment type="similarity">
    <text evidence="2 12">Belongs to the DsbB family. BdbC subfamily.</text>
</comment>
<dbReference type="SUPFAM" id="SSF158442">
    <property type="entry name" value="DsbB-like"/>
    <property type="match status" value="1"/>
</dbReference>
<keyword evidence="9 12" id="KW-1015">Disulfide bond</keyword>
<dbReference type="Proteomes" id="UP001377337">
    <property type="component" value="Chromosome"/>
</dbReference>
<evidence type="ECO:0000256" key="8">
    <source>
        <dbReference type="ARBA" id="ARBA00023136"/>
    </source>
</evidence>
<dbReference type="InterPro" id="IPR003752">
    <property type="entry name" value="DiS_bond_form_DsbB/BdbC"/>
</dbReference>
<evidence type="ECO:0000256" key="6">
    <source>
        <dbReference type="ARBA" id="ARBA00022989"/>
    </source>
</evidence>
<dbReference type="Gene3D" id="1.20.1550.10">
    <property type="entry name" value="DsbB-like"/>
    <property type="match status" value="1"/>
</dbReference>
<evidence type="ECO:0000256" key="9">
    <source>
        <dbReference type="ARBA" id="ARBA00023157"/>
    </source>
</evidence>
<organism evidence="14 15">
    <name type="scientific">Metabacillus sediminis</name>
    <dbReference type="NCBI Taxonomy" id="3117746"/>
    <lineage>
        <taxon>Bacteria</taxon>
        <taxon>Bacillati</taxon>
        <taxon>Bacillota</taxon>
        <taxon>Bacilli</taxon>
        <taxon>Bacillales</taxon>
        <taxon>Bacillaceae</taxon>
        <taxon>Metabacillus</taxon>
    </lineage>
</organism>
<gene>
    <name evidence="12" type="primary">bdbC</name>
    <name evidence="14" type="ORF">WCV65_04965</name>
</gene>
<dbReference type="RefSeq" id="WP_035404934.1">
    <property type="nucleotide sequence ID" value="NZ_CP147407.1"/>
</dbReference>
<keyword evidence="11 12" id="KW-0676">Redox-active center</keyword>
<dbReference type="PANTHER" id="PTHR43469">
    <property type="entry name" value="DISULFIDE FORMATION PROTEIN-RELATED"/>
    <property type="match status" value="1"/>
</dbReference>
<dbReference type="HAMAP" id="MF_00287">
    <property type="entry name" value="BdbC"/>
    <property type="match status" value="1"/>
</dbReference>
<dbReference type="PIRSF" id="PIRSF036659">
    <property type="entry name" value="BdbC"/>
    <property type="match status" value="1"/>
</dbReference>
<evidence type="ECO:0000313" key="15">
    <source>
        <dbReference type="Proteomes" id="UP001377337"/>
    </source>
</evidence>
<dbReference type="InterPro" id="IPR023380">
    <property type="entry name" value="DsbB-like_sf"/>
</dbReference>
<evidence type="ECO:0000256" key="7">
    <source>
        <dbReference type="ARBA" id="ARBA00023002"/>
    </source>
</evidence>
<proteinExistence type="inferred from homology"/>
<evidence type="ECO:0000256" key="4">
    <source>
        <dbReference type="ARBA" id="ARBA00022692"/>
    </source>
</evidence>
<keyword evidence="4 12" id="KW-0812">Transmembrane</keyword>
<keyword evidence="15" id="KW-1185">Reference proteome</keyword>
<evidence type="ECO:0000256" key="1">
    <source>
        <dbReference type="ARBA" id="ARBA00004141"/>
    </source>
</evidence>
<keyword evidence="10 12" id="KW-0143">Chaperone</keyword>
<comment type="subcellular location">
    <subcellularLocation>
        <location evidence="12">Cell membrane</location>
        <topology evidence="12">Multi-pass membrane protein</topology>
    </subcellularLocation>
    <subcellularLocation>
        <location evidence="1">Membrane</location>
        <topology evidence="1">Multi-pass membrane protein</topology>
    </subcellularLocation>
</comment>
<dbReference type="NCBIfam" id="NF002849">
    <property type="entry name" value="PRK03113.1"/>
    <property type="match status" value="1"/>
</dbReference>
<feature type="transmembrane region" description="Helical" evidence="13">
    <location>
        <begin position="65"/>
        <end position="84"/>
    </location>
</feature>
<comment type="caution">
    <text evidence="12">Lacks conserved residue(s) required for the propagation of feature annotation.</text>
</comment>
<comment type="function">
    <text evidence="12">Required for disulfide bond formation in some proteins.</text>
</comment>
<protein>
    <recommendedName>
        <fullName evidence="12">Probable disulfide formation protein</fullName>
    </recommendedName>
    <alternativeName>
        <fullName evidence="12">Disulfide oxidoreductase</fullName>
    </alternativeName>
    <alternativeName>
        <fullName evidence="12">Thiol-disulfide oxidoreductase</fullName>
    </alternativeName>
</protein>
<evidence type="ECO:0000256" key="12">
    <source>
        <dbReference type="HAMAP-Rule" id="MF_00287"/>
    </source>
</evidence>
<feature type="transmembrane region" description="Helical" evidence="13">
    <location>
        <begin position="41"/>
        <end position="58"/>
    </location>
</feature>
<evidence type="ECO:0000256" key="13">
    <source>
        <dbReference type="SAM" id="Phobius"/>
    </source>
</evidence>
<evidence type="ECO:0000256" key="5">
    <source>
        <dbReference type="ARBA" id="ARBA00022982"/>
    </source>
</evidence>
<evidence type="ECO:0000256" key="2">
    <source>
        <dbReference type="ARBA" id="ARBA00007602"/>
    </source>
</evidence>
<dbReference type="EMBL" id="CP147407">
    <property type="protein sequence ID" value="WXB97831.1"/>
    <property type="molecule type" value="Genomic_DNA"/>
</dbReference>
<feature type="disulfide bond" description="Redox-active" evidence="12">
    <location>
        <begin position="37"/>
        <end position="40"/>
    </location>
</feature>
<feature type="transmembrane region" description="Helical" evidence="13">
    <location>
        <begin position="111"/>
        <end position="136"/>
    </location>
</feature>
<accession>A0ABZ2NKZ0</accession>
<keyword evidence="6 12" id="KW-1133">Transmembrane helix</keyword>
<dbReference type="Pfam" id="PF02600">
    <property type="entry name" value="DsbB"/>
    <property type="match status" value="1"/>
</dbReference>
<sequence length="143" mass="16061">MPENKSLENWLLFAWIASFVSTLGSLYFSEIVGFVPCDLCWYQRILMYPQVIILGIAIAKKDYSVALYSLILSSIGALISIYHYSLQKIPFLANHAGSCGRIPCTGEYINWLGFITIPFLALIGFTMIIISSIMILKIRKAGR</sequence>
<keyword evidence="7 12" id="KW-0560">Oxidoreductase</keyword>
<evidence type="ECO:0000256" key="11">
    <source>
        <dbReference type="ARBA" id="ARBA00023284"/>
    </source>
</evidence>
<dbReference type="InterPro" id="IPR012187">
    <property type="entry name" value="Disulphide_bond_form_BdbC"/>
</dbReference>
<evidence type="ECO:0000256" key="10">
    <source>
        <dbReference type="ARBA" id="ARBA00023186"/>
    </source>
</evidence>
<feature type="transmembrane region" description="Helical" evidence="13">
    <location>
        <begin position="12"/>
        <end position="35"/>
    </location>
</feature>